<evidence type="ECO:0008006" key="5">
    <source>
        <dbReference type="Google" id="ProtNLM"/>
    </source>
</evidence>
<reference evidence="3" key="1">
    <citation type="submission" date="2021-04" db="EMBL/GenBank/DDBJ databases">
        <title>Genome based classification of Actinospica acidithermotolerans sp. nov., an actinobacterium isolated from an Indonesian hot spring.</title>
        <authorList>
            <person name="Kusuma A.B."/>
            <person name="Putra K.E."/>
            <person name="Nafisah S."/>
            <person name="Loh J."/>
            <person name="Nouioui I."/>
            <person name="Goodfellow M."/>
        </authorList>
    </citation>
    <scope>NUCLEOTIDE SEQUENCE</scope>
    <source>
        <strain evidence="3">DSM 45618</strain>
    </source>
</reference>
<gene>
    <name evidence="3" type="ORF">KGA66_24255</name>
</gene>
<proteinExistence type="predicted"/>
<dbReference type="AlphaFoldDB" id="A0A8J7WPC8"/>
<keyword evidence="4" id="KW-1185">Reference proteome</keyword>
<feature type="region of interest" description="Disordered" evidence="1">
    <location>
        <begin position="36"/>
        <end position="62"/>
    </location>
</feature>
<dbReference type="EMBL" id="JAGSXH010000126">
    <property type="protein sequence ID" value="MBS2966181.1"/>
    <property type="molecule type" value="Genomic_DNA"/>
</dbReference>
<dbReference type="Proteomes" id="UP000677913">
    <property type="component" value="Unassembled WGS sequence"/>
</dbReference>
<dbReference type="PROSITE" id="PS51257">
    <property type="entry name" value="PROKAR_LIPOPROTEIN"/>
    <property type="match status" value="1"/>
</dbReference>
<evidence type="ECO:0000256" key="2">
    <source>
        <dbReference type="SAM" id="SignalP"/>
    </source>
</evidence>
<evidence type="ECO:0000313" key="3">
    <source>
        <dbReference type="EMBL" id="MBS2966181.1"/>
    </source>
</evidence>
<protein>
    <recommendedName>
        <fullName evidence="5">DUF3558 domain-containing protein</fullName>
    </recommendedName>
</protein>
<comment type="caution">
    <text evidence="3">The sequence shown here is derived from an EMBL/GenBank/DDBJ whole genome shotgun (WGS) entry which is preliminary data.</text>
</comment>
<evidence type="ECO:0000256" key="1">
    <source>
        <dbReference type="SAM" id="MobiDB-lite"/>
    </source>
</evidence>
<organism evidence="3 4">
    <name type="scientific">Actinocrinis puniceicyclus</name>
    <dbReference type="NCBI Taxonomy" id="977794"/>
    <lineage>
        <taxon>Bacteria</taxon>
        <taxon>Bacillati</taxon>
        <taxon>Actinomycetota</taxon>
        <taxon>Actinomycetes</taxon>
        <taxon>Catenulisporales</taxon>
        <taxon>Actinospicaceae</taxon>
        <taxon>Actinocrinis</taxon>
    </lineage>
</organism>
<feature type="compositionally biased region" description="Low complexity" evidence="1">
    <location>
        <begin position="37"/>
        <end position="51"/>
    </location>
</feature>
<keyword evidence="2" id="KW-0732">Signal</keyword>
<accession>A0A8J7WPC8</accession>
<sequence length="256" mass="24911">MRVPVARGARVLSAAAAFVGALGAVGACSAGGGAQHPASSVSRAPAAPSAPGTLDPLSGPIEPASRLPKSCATILHDQDLTGAFGAPLVGDTSYGSYAPLPTIGRTGRVTCGYGISVDQHGNAGPPAVSVSVITYDMASRAVARVAAQVRDGVAKGASARQVLVDGHPASVLAQPAASGTASFPAAGASATASPPTAADTELVMADGNRTFVITIPVAKLSAADAASVLTNLAVLVYQRTLPPSASGPSVGSPGSR</sequence>
<name>A0A8J7WPC8_9ACTN</name>
<feature type="chain" id="PRO_5038381266" description="DUF3558 domain-containing protein" evidence="2">
    <location>
        <begin position="31"/>
        <end position="256"/>
    </location>
</feature>
<dbReference type="RefSeq" id="WP_211470999.1">
    <property type="nucleotide sequence ID" value="NZ_JAGSXH010000126.1"/>
</dbReference>
<feature type="signal peptide" evidence="2">
    <location>
        <begin position="1"/>
        <end position="30"/>
    </location>
</feature>
<evidence type="ECO:0000313" key="4">
    <source>
        <dbReference type="Proteomes" id="UP000677913"/>
    </source>
</evidence>